<evidence type="ECO:0000313" key="3">
    <source>
        <dbReference type="Proteomes" id="UP001180453"/>
    </source>
</evidence>
<dbReference type="CDD" id="cd03398">
    <property type="entry name" value="PAP2_haloperoxidase"/>
    <property type="match status" value="1"/>
</dbReference>
<proteinExistence type="predicted"/>
<dbReference type="RefSeq" id="WP_310266268.1">
    <property type="nucleotide sequence ID" value="NZ_JAVDXU010000002.1"/>
</dbReference>
<dbReference type="EMBL" id="JAVDXU010000002">
    <property type="protein sequence ID" value="MDR7270410.1"/>
    <property type="molecule type" value="Genomic_DNA"/>
</dbReference>
<sequence>MKTYFSISTLAALAAALPAHADVVTTWNITAGELLIQSRMGTPPAVRAMAIVQTAVHEAVADAQRLQASTDAAVAAANRTALLRLLPQQEADISAAYRKAMDKLGDAPAVLEGAAAGEHAARRVLAWRAGDGAAAKDVYRPHAASGQYVPTAPVATPQWGQRKPWLMSDGAQFRPGPPPALDSEAWMRDFNEVKALGGKTSSQRTPAQTEVAKFWEFSLPPIYFGVLRSVADAPGRSVVQNAKLFAAAAQAMDDGLIAIMDAKYHYGFWRPVTAVRNADRDGREDTALEAGWAPLIDTPMHPEYPSAHSVLAASLGEVLKADAGDKGLPELWTSSPTAHGATHRWTSVEAFTEEVSLARIWAGIHYRTSTQVGLAMGRRVGALAAQRVATAPADAGLPAGIAAGSAAKVLERISARGVQIYECRADAWQFVAPQATLFDASGRPIGTHDAGPHWLATDGSRVRGAVQAKVDATQAGAIPWLLLSANSVGPAGRFAGVTAIQRVNTLGGAAPQRSCAAAEAGQVEKVPYTADYLMLAS</sequence>
<feature type="chain" id="PRO_5045763662" description="Phosphatidic acid phosphatase type 2/haloperoxidase domain-containing protein" evidence="1">
    <location>
        <begin position="22"/>
        <end position="537"/>
    </location>
</feature>
<dbReference type="InterPro" id="IPR052559">
    <property type="entry name" value="V-haloperoxidase"/>
</dbReference>
<evidence type="ECO:0008006" key="4">
    <source>
        <dbReference type="Google" id="ProtNLM"/>
    </source>
</evidence>
<name>A0ABU1YQC0_ROSSA</name>
<keyword evidence="1" id="KW-0732">Signal</keyword>
<reference evidence="2 3" key="1">
    <citation type="submission" date="2023-07" db="EMBL/GenBank/DDBJ databases">
        <title>Sorghum-associated microbial communities from plants grown in Nebraska, USA.</title>
        <authorList>
            <person name="Schachtman D."/>
        </authorList>
    </citation>
    <scope>NUCLEOTIDE SEQUENCE [LARGE SCALE GENOMIC DNA]</scope>
    <source>
        <strain evidence="2 3">BE314</strain>
    </source>
</reference>
<evidence type="ECO:0000256" key="1">
    <source>
        <dbReference type="SAM" id="SignalP"/>
    </source>
</evidence>
<feature type="signal peptide" evidence="1">
    <location>
        <begin position="1"/>
        <end position="21"/>
    </location>
</feature>
<dbReference type="Proteomes" id="UP001180453">
    <property type="component" value="Unassembled WGS sequence"/>
</dbReference>
<gene>
    <name evidence="2" type="ORF">J2X20_003068</name>
</gene>
<dbReference type="SUPFAM" id="SSF48317">
    <property type="entry name" value="Acid phosphatase/Vanadium-dependent haloperoxidase"/>
    <property type="match status" value="1"/>
</dbReference>
<dbReference type="PANTHER" id="PTHR34599:SF1">
    <property type="entry name" value="PHOSPHATIDIC ACID PHOSPHATASE TYPE 2_HALOPEROXIDASE DOMAIN-CONTAINING PROTEIN"/>
    <property type="match status" value="1"/>
</dbReference>
<dbReference type="InterPro" id="IPR021851">
    <property type="entry name" value="DUF3455"/>
</dbReference>
<dbReference type="Pfam" id="PF11937">
    <property type="entry name" value="DUF3455"/>
    <property type="match status" value="1"/>
</dbReference>
<keyword evidence="3" id="KW-1185">Reference proteome</keyword>
<evidence type="ECO:0000313" key="2">
    <source>
        <dbReference type="EMBL" id="MDR7270410.1"/>
    </source>
</evidence>
<dbReference type="Gene3D" id="1.10.606.20">
    <property type="match status" value="1"/>
</dbReference>
<accession>A0ABU1YQC0</accession>
<comment type="caution">
    <text evidence="2">The sequence shown here is derived from an EMBL/GenBank/DDBJ whole genome shotgun (WGS) entry which is preliminary data.</text>
</comment>
<organism evidence="2 3">
    <name type="scientific">Roseateles saccharophilus</name>
    <name type="common">Pseudomonas saccharophila</name>
    <dbReference type="NCBI Taxonomy" id="304"/>
    <lineage>
        <taxon>Bacteria</taxon>
        <taxon>Pseudomonadati</taxon>
        <taxon>Pseudomonadota</taxon>
        <taxon>Betaproteobacteria</taxon>
        <taxon>Burkholderiales</taxon>
        <taxon>Sphaerotilaceae</taxon>
        <taxon>Roseateles</taxon>
    </lineage>
</organism>
<dbReference type="InterPro" id="IPR036938">
    <property type="entry name" value="PAP2/HPO_sf"/>
</dbReference>
<dbReference type="PANTHER" id="PTHR34599">
    <property type="entry name" value="PEROXIDASE-RELATED"/>
    <property type="match status" value="1"/>
</dbReference>
<protein>
    <recommendedName>
        <fullName evidence="4">Phosphatidic acid phosphatase type 2/haloperoxidase domain-containing protein</fullName>
    </recommendedName>
</protein>